<gene>
    <name evidence="2" type="ORF">ElyMa_004413900</name>
</gene>
<sequence length="108" mass="11928">GEKKAVSIQDYTADDEATARQIELESARIQREIERERRARSVSPLPTPRGNTPSPPPPAYRKPALRSASARRGPTTSNQQRKLSRDISSMVANTSAHFSDAEDQLVSL</sequence>
<reference evidence="2 3" key="1">
    <citation type="journal article" date="2021" name="Elife">
        <title>Chloroplast acquisition without the gene transfer in kleptoplastic sea slugs, Plakobranchus ocellatus.</title>
        <authorList>
            <person name="Maeda T."/>
            <person name="Takahashi S."/>
            <person name="Yoshida T."/>
            <person name="Shimamura S."/>
            <person name="Takaki Y."/>
            <person name="Nagai Y."/>
            <person name="Toyoda A."/>
            <person name="Suzuki Y."/>
            <person name="Arimoto A."/>
            <person name="Ishii H."/>
            <person name="Satoh N."/>
            <person name="Nishiyama T."/>
            <person name="Hasebe M."/>
            <person name="Maruyama T."/>
            <person name="Minagawa J."/>
            <person name="Obokata J."/>
            <person name="Shigenobu S."/>
        </authorList>
    </citation>
    <scope>NUCLEOTIDE SEQUENCE [LARGE SCALE GENOMIC DNA]</scope>
</reference>
<dbReference type="AlphaFoldDB" id="A0AAV4H9M8"/>
<feature type="compositionally biased region" description="Basic and acidic residues" evidence="1">
    <location>
        <begin position="29"/>
        <end position="39"/>
    </location>
</feature>
<feature type="non-terminal residue" evidence="2">
    <location>
        <position position="1"/>
    </location>
</feature>
<organism evidence="2 3">
    <name type="scientific">Elysia marginata</name>
    <dbReference type="NCBI Taxonomy" id="1093978"/>
    <lineage>
        <taxon>Eukaryota</taxon>
        <taxon>Metazoa</taxon>
        <taxon>Spiralia</taxon>
        <taxon>Lophotrochozoa</taxon>
        <taxon>Mollusca</taxon>
        <taxon>Gastropoda</taxon>
        <taxon>Heterobranchia</taxon>
        <taxon>Euthyneura</taxon>
        <taxon>Panpulmonata</taxon>
        <taxon>Sacoglossa</taxon>
        <taxon>Placobranchoidea</taxon>
        <taxon>Plakobranchidae</taxon>
        <taxon>Elysia</taxon>
    </lineage>
</organism>
<keyword evidence="3" id="KW-1185">Reference proteome</keyword>
<feature type="compositionally biased region" description="Polar residues" evidence="1">
    <location>
        <begin position="74"/>
        <end position="97"/>
    </location>
</feature>
<protein>
    <submittedName>
        <fullName evidence="2">Uncharacterized protein</fullName>
    </submittedName>
</protein>
<proteinExistence type="predicted"/>
<accession>A0AAV4H9M8</accession>
<comment type="caution">
    <text evidence="2">The sequence shown here is derived from an EMBL/GenBank/DDBJ whole genome shotgun (WGS) entry which is preliminary data.</text>
</comment>
<dbReference type="Proteomes" id="UP000762676">
    <property type="component" value="Unassembled WGS sequence"/>
</dbReference>
<dbReference type="EMBL" id="BMAT01008896">
    <property type="protein sequence ID" value="GFR94822.1"/>
    <property type="molecule type" value="Genomic_DNA"/>
</dbReference>
<feature type="region of interest" description="Disordered" evidence="1">
    <location>
        <begin position="29"/>
        <end position="108"/>
    </location>
</feature>
<evidence type="ECO:0000313" key="3">
    <source>
        <dbReference type="Proteomes" id="UP000762676"/>
    </source>
</evidence>
<evidence type="ECO:0000256" key="1">
    <source>
        <dbReference type="SAM" id="MobiDB-lite"/>
    </source>
</evidence>
<evidence type="ECO:0000313" key="2">
    <source>
        <dbReference type="EMBL" id="GFR94822.1"/>
    </source>
</evidence>
<name>A0AAV4H9M8_9GAST</name>